<evidence type="ECO:0000313" key="2">
    <source>
        <dbReference type="EMBL" id="TNM86995.1"/>
    </source>
</evidence>
<dbReference type="EMBL" id="SWLE01000020">
    <property type="protein sequence ID" value="TNM86995.1"/>
    <property type="molecule type" value="Genomic_DNA"/>
</dbReference>
<dbReference type="GO" id="GO:0003713">
    <property type="term" value="F:transcription coactivator activity"/>
    <property type="evidence" value="ECO:0007669"/>
    <property type="project" value="InterPro"/>
</dbReference>
<protein>
    <recommendedName>
        <fullName evidence="4">Nuclear receptor coactivator 6 TRADD-N domain-containing protein</fullName>
    </recommendedName>
</protein>
<feature type="compositionally biased region" description="Low complexity" evidence="1">
    <location>
        <begin position="195"/>
        <end position="232"/>
    </location>
</feature>
<organism evidence="2 3">
    <name type="scientific">Takifugu bimaculatus</name>
    <dbReference type="NCBI Taxonomy" id="433685"/>
    <lineage>
        <taxon>Eukaryota</taxon>
        <taxon>Metazoa</taxon>
        <taxon>Chordata</taxon>
        <taxon>Craniata</taxon>
        <taxon>Vertebrata</taxon>
        <taxon>Euteleostomi</taxon>
        <taxon>Actinopterygii</taxon>
        <taxon>Neopterygii</taxon>
        <taxon>Teleostei</taxon>
        <taxon>Neoteleostei</taxon>
        <taxon>Acanthomorphata</taxon>
        <taxon>Eupercaria</taxon>
        <taxon>Tetraodontiformes</taxon>
        <taxon>Tetradontoidea</taxon>
        <taxon>Tetraodontidae</taxon>
        <taxon>Takifugu</taxon>
    </lineage>
</organism>
<comment type="caution">
    <text evidence="2">The sequence shown here is derived from an EMBL/GenBank/DDBJ whole genome shotgun (WGS) entry which is preliminary data.</text>
</comment>
<dbReference type="AlphaFoldDB" id="A0A4Z2B4S4"/>
<name>A0A4Z2B4S4_9TELE</name>
<dbReference type="GO" id="GO:0005667">
    <property type="term" value="C:transcription regulator complex"/>
    <property type="evidence" value="ECO:0007669"/>
    <property type="project" value="TreeGrafter"/>
</dbReference>
<feature type="compositionally biased region" description="Polar residues" evidence="1">
    <location>
        <begin position="108"/>
        <end position="122"/>
    </location>
</feature>
<dbReference type="PANTHER" id="PTHR15690">
    <property type="entry name" value="NUCLEAR RECEPTOR COACTIVATOR 6"/>
    <property type="match status" value="1"/>
</dbReference>
<evidence type="ECO:0008006" key="4">
    <source>
        <dbReference type="Google" id="ProtNLM"/>
    </source>
</evidence>
<dbReference type="GO" id="GO:0045944">
    <property type="term" value="P:positive regulation of transcription by RNA polymerase II"/>
    <property type="evidence" value="ECO:0007669"/>
    <property type="project" value="TreeGrafter"/>
</dbReference>
<accession>A0A4Z2B4S4</accession>
<gene>
    <name evidence="2" type="ORF">fugu_007225</name>
</gene>
<feature type="compositionally biased region" description="Polar residues" evidence="1">
    <location>
        <begin position="52"/>
        <end position="68"/>
    </location>
</feature>
<sequence length="313" mass="32687">MMVNPQIAGAARRPSHPDVGQGPQGSGPEDSATGMNPKQERPGGPEIGVQPGNGTQQMMANPGSNTHMMKQGPGPAPMPQHTGAGPQQQLTTQPQQGGAIPALHFPSVPTTSQSSRPKTPNRASPRPYHHPLTPTNRPPSTEPSEINLSPERLNASIAGLFPPKINIPLPPRPNINRGFDQQGLNPTTLKAIGQAPPNLTLPGNNNNGTAGGNNTNNQQPFSTSTATTGASSKQDKQPGGQAKRASPSNSRRSSPANSRKSATPSPGRQKGTKMAIACPPPQQQLVNPQGQTMMLSPTSVPPSPVSMPFTGWW</sequence>
<evidence type="ECO:0000313" key="3">
    <source>
        <dbReference type="Proteomes" id="UP000516260"/>
    </source>
</evidence>
<evidence type="ECO:0000256" key="1">
    <source>
        <dbReference type="SAM" id="MobiDB-lite"/>
    </source>
</evidence>
<keyword evidence="3" id="KW-1185">Reference proteome</keyword>
<proteinExistence type="predicted"/>
<reference evidence="2 3" key="1">
    <citation type="submission" date="2019-04" db="EMBL/GenBank/DDBJ databases">
        <title>The sequence and de novo assembly of Takifugu bimaculatus genome using PacBio and Hi-C technologies.</title>
        <authorList>
            <person name="Xu P."/>
            <person name="Liu B."/>
            <person name="Zhou Z."/>
        </authorList>
    </citation>
    <scope>NUCLEOTIDE SEQUENCE [LARGE SCALE GENOMIC DNA]</scope>
    <source>
        <strain evidence="2">TB-2018</strain>
        <tissue evidence="2">Muscle</tissue>
    </source>
</reference>
<dbReference type="PANTHER" id="PTHR15690:SF0">
    <property type="entry name" value="NUCLEAR RECEPTOR COACTIVATOR 6"/>
    <property type="match status" value="1"/>
</dbReference>
<dbReference type="Proteomes" id="UP000516260">
    <property type="component" value="Chromosome 7"/>
</dbReference>
<feature type="region of interest" description="Disordered" evidence="1">
    <location>
        <begin position="164"/>
        <end position="313"/>
    </location>
</feature>
<dbReference type="GO" id="GO:0035097">
    <property type="term" value="C:histone methyltransferase complex"/>
    <property type="evidence" value="ECO:0007669"/>
    <property type="project" value="TreeGrafter"/>
</dbReference>
<feature type="region of interest" description="Disordered" evidence="1">
    <location>
        <begin position="1"/>
        <end position="151"/>
    </location>
</feature>
<dbReference type="InterPro" id="IPR026638">
    <property type="entry name" value="NCOA6"/>
</dbReference>
<feature type="compositionally biased region" description="Low complexity" evidence="1">
    <location>
        <begin position="82"/>
        <end position="99"/>
    </location>
</feature>
<feature type="compositionally biased region" description="Low complexity" evidence="1">
    <location>
        <begin position="242"/>
        <end position="262"/>
    </location>
</feature>